<dbReference type="AlphaFoldDB" id="A0A2M7V707"/>
<dbReference type="GO" id="GO:0005829">
    <property type="term" value="C:cytosol"/>
    <property type="evidence" value="ECO:0007669"/>
    <property type="project" value="TreeGrafter"/>
</dbReference>
<dbReference type="Pfam" id="PF00303">
    <property type="entry name" value="Thymidylat_synt"/>
    <property type="match status" value="1"/>
</dbReference>
<dbReference type="InterPro" id="IPR036926">
    <property type="entry name" value="Thymidate_synth/dCMP_Mease_sf"/>
</dbReference>
<proteinExistence type="predicted"/>
<dbReference type="EC" id="2.1.1.45" evidence="1 4"/>
<evidence type="ECO:0000256" key="2">
    <source>
        <dbReference type="ARBA" id="ARBA00022603"/>
    </source>
</evidence>
<dbReference type="Gene3D" id="3.30.572.10">
    <property type="entry name" value="Thymidylate synthase/dCMP hydroxymethylase domain"/>
    <property type="match status" value="1"/>
</dbReference>
<dbReference type="Proteomes" id="UP000228750">
    <property type="component" value="Unassembled WGS sequence"/>
</dbReference>
<dbReference type="GO" id="GO:0032259">
    <property type="term" value="P:methylation"/>
    <property type="evidence" value="ECO:0007669"/>
    <property type="project" value="UniProtKB-KW"/>
</dbReference>
<gene>
    <name evidence="6" type="primary">thyA</name>
    <name evidence="6" type="ORF">COX82_00595</name>
</gene>
<feature type="non-terminal residue" evidence="6">
    <location>
        <position position="1"/>
    </location>
</feature>
<name>A0A2M7V707_9BACT</name>
<protein>
    <recommendedName>
        <fullName evidence="1 4">Thymidylate synthase</fullName>
        <ecNumber evidence="1 4">2.1.1.45</ecNumber>
    </recommendedName>
</protein>
<keyword evidence="2" id="KW-0489">Methyltransferase</keyword>
<dbReference type="InterPro" id="IPR045097">
    <property type="entry name" value="Thymidate_synth/dCMP_Mease"/>
</dbReference>
<dbReference type="PANTHER" id="PTHR11548">
    <property type="entry name" value="THYMIDYLATE SYNTHASE 1"/>
    <property type="match status" value="1"/>
</dbReference>
<dbReference type="PRINTS" id="PR00108">
    <property type="entry name" value="THYMDSNTHASE"/>
</dbReference>
<evidence type="ECO:0000313" key="6">
    <source>
        <dbReference type="EMBL" id="PIZ94490.1"/>
    </source>
</evidence>
<comment type="caution">
    <text evidence="6">The sequence shown here is derived from an EMBL/GenBank/DDBJ whole genome shotgun (WGS) entry which is preliminary data.</text>
</comment>
<evidence type="ECO:0000259" key="5">
    <source>
        <dbReference type="Pfam" id="PF00303"/>
    </source>
</evidence>
<dbReference type="InterPro" id="IPR023451">
    <property type="entry name" value="Thymidate_synth/dCMP_Mease_dom"/>
</dbReference>
<dbReference type="EMBL" id="PFPJ01000010">
    <property type="protein sequence ID" value="PIZ94490.1"/>
    <property type="molecule type" value="Genomic_DNA"/>
</dbReference>
<evidence type="ECO:0000256" key="1">
    <source>
        <dbReference type="ARBA" id="ARBA00011947"/>
    </source>
</evidence>
<dbReference type="InterPro" id="IPR000398">
    <property type="entry name" value="Thymidylate_synthase"/>
</dbReference>
<dbReference type="NCBIfam" id="TIGR03284">
    <property type="entry name" value="thym_sym"/>
    <property type="match status" value="1"/>
</dbReference>
<dbReference type="CDD" id="cd00351">
    <property type="entry name" value="TS_Pyrimidine_HMase"/>
    <property type="match status" value="1"/>
</dbReference>
<evidence type="ECO:0000256" key="4">
    <source>
        <dbReference type="NCBIfam" id="TIGR03284"/>
    </source>
</evidence>
<dbReference type="SUPFAM" id="SSF55831">
    <property type="entry name" value="Thymidylate synthase/dCMP hydroxymethylase"/>
    <property type="match status" value="1"/>
</dbReference>
<reference evidence="7" key="1">
    <citation type="submission" date="2017-09" db="EMBL/GenBank/DDBJ databases">
        <title>Depth-based differentiation of microbial function through sediment-hosted aquifers and enrichment of novel symbionts in the deep terrestrial subsurface.</title>
        <authorList>
            <person name="Probst A.J."/>
            <person name="Ladd B."/>
            <person name="Jarett J.K."/>
            <person name="Geller-Mcgrath D.E."/>
            <person name="Sieber C.M.K."/>
            <person name="Emerson J.B."/>
            <person name="Anantharaman K."/>
            <person name="Thomas B.C."/>
            <person name="Malmstrom R."/>
            <person name="Stieglmeier M."/>
            <person name="Klingl A."/>
            <person name="Woyke T."/>
            <person name="Ryan C.M."/>
            <person name="Banfield J.F."/>
        </authorList>
    </citation>
    <scope>NUCLEOTIDE SEQUENCE [LARGE SCALE GENOMIC DNA]</scope>
</reference>
<dbReference type="PANTHER" id="PTHR11548:SF9">
    <property type="entry name" value="THYMIDYLATE SYNTHASE"/>
    <property type="match status" value="1"/>
</dbReference>
<accession>A0A2M7V707</accession>
<sequence>DYTNQGVDQLKNLVEMIKKDPSSRRLIVNAWNPQQLDTMALPPCHWAFQVTILDGKLNLLWNQRSVDVMLGLPFNIASYALLLHLLAKETGYREGTLVGFLGDVHIYSNHIEGAKEQLTRDPNTHNLCTIETEKFTSIFDWEANDTKKKNYESFDRISFPIAV</sequence>
<evidence type="ECO:0000313" key="7">
    <source>
        <dbReference type="Proteomes" id="UP000228750"/>
    </source>
</evidence>
<feature type="domain" description="Thymidylate synthase/dCMP hydroxymethylase" evidence="5">
    <location>
        <begin position="3"/>
        <end position="163"/>
    </location>
</feature>
<dbReference type="GO" id="GO:0006231">
    <property type="term" value="P:dTMP biosynthetic process"/>
    <property type="evidence" value="ECO:0007669"/>
    <property type="project" value="InterPro"/>
</dbReference>
<evidence type="ECO:0000256" key="3">
    <source>
        <dbReference type="ARBA" id="ARBA00022679"/>
    </source>
</evidence>
<dbReference type="GO" id="GO:0004799">
    <property type="term" value="F:thymidylate synthase activity"/>
    <property type="evidence" value="ECO:0007669"/>
    <property type="project" value="UniProtKB-UniRule"/>
</dbReference>
<keyword evidence="3" id="KW-0808">Transferase</keyword>
<organism evidence="6 7">
    <name type="scientific">Candidatus Magasanikbacteria bacterium CG_4_10_14_0_2_um_filter_41_10</name>
    <dbReference type="NCBI Taxonomy" id="1974638"/>
    <lineage>
        <taxon>Bacteria</taxon>
        <taxon>Candidatus Magasanikiibacteriota</taxon>
    </lineage>
</organism>